<dbReference type="PANTHER" id="PTHR43283:SF7">
    <property type="entry name" value="BETA-LACTAMASE-RELATED DOMAIN-CONTAINING PROTEIN"/>
    <property type="match status" value="1"/>
</dbReference>
<feature type="domain" description="Beta-lactamase-related" evidence="1">
    <location>
        <begin position="9"/>
        <end position="298"/>
    </location>
</feature>
<evidence type="ECO:0000313" key="3">
    <source>
        <dbReference type="Proteomes" id="UP000029108"/>
    </source>
</evidence>
<dbReference type="EC" id="3.4.16.4" evidence="2"/>
<evidence type="ECO:0000259" key="1">
    <source>
        <dbReference type="Pfam" id="PF00144"/>
    </source>
</evidence>
<reference evidence="2 3" key="1">
    <citation type="submission" date="2014-03" db="EMBL/GenBank/DDBJ databases">
        <title>Genomics of Bifidobacteria.</title>
        <authorList>
            <person name="Ventura M."/>
            <person name="Milani C."/>
            <person name="Lugli G.A."/>
        </authorList>
    </citation>
    <scope>NUCLEOTIDE SEQUENCE [LARGE SCALE GENOMIC DNA]</scope>
    <source>
        <strain evidence="2 3">DSM 23969</strain>
    </source>
</reference>
<gene>
    <name evidence="2" type="ORF">BBIA_1899</name>
</gene>
<dbReference type="RefSeq" id="WP_051923932.1">
    <property type="nucleotide sequence ID" value="NZ_JDUU01000043.1"/>
</dbReference>
<proteinExistence type="predicted"/>
<dbReference type="InterPro" id="IPR001466">
    <property type="entry name" value="Beta-lactam-related"/>
</dbReference>
<accession>A0A086ZSG2</accession>
<dbReference type="InterPro" id="IPR012338">
    <property type="entry name" value="Beta-lactam/transpept-like"/>
</dbReference>
<dbReference type="OrthoDB" id="9773047at2"/>
<evidence type="ECO:0000313" key="2">
    <source>
        <dbReference type="EMBL" id="KFI49462.1"/>
    </source>
</evidence>
<dbReference type="Pfam" id="PF00144">
    <property type="entry name" value="Beta-lactamase"/>
    <property type="match status" value="1"/>
</dbReference>
<organism evidence="2 3">
    <name type="scientific">Bifidobacterium biavatii DSM 23969</name>
    <dbReference type="NCBI Taxonomy" id="1437608"/>
    <lineage>
        <taxon>Bacteria</taxon>
        <taxon>Bacillati</taxon>
        <taxon>Actinomycetota</taxon>
        <taxon>Actinomycetes</taxon>
        <taxon>Bifidobacteriales</taxon>
        <taxon>Bifidobacteriaceae</taxon>
        <taxon>Bifidobacterium</taxon>
    </lineage>
</organism>
<dbReference type="STRING" id="1437608.GCA_000771645_02186"/>
<keyword evidence="2" id="KW-0121">Carboxypeptidase</keyword>
<name>A0A086ZSG2_9BIFI</name>
<protein>
    <submittedName>
        <fullName evidence="2">Beta-lactamase class C</fullName>
        <ecNumber evidence="2">3.4.16.4</ecNumber>
    </submittedName>
</protein>
<dbReference type="SUPFAM" id="SSF56601">
    <property type="entry name" value="beta-lactamase/transpeptidase-like"/>
    <property type="match status" value="1"/>
</dbReference>
<dbReference type="GO" id="GO:0009002">
    <property type="term" value="F:serine-type D-Ala-D-Ala carboxypeptidase activity"/>
    <property type="evidence" value="ECO:0007669"/>
    <property type="project" value="UniProtKB-EC"/>
</dbReference>
<keyword evidence="2" id="KW-0645">Protease</keyword>
<dbReference type="eggNOG" id="COG1680">
    <property type="taxonomic scope" value="Bacteria"/>
</dbReference>
<dbReference type="InterPro" id="IPR050789">
    <property type="entry name" value="Diverse_Enzym_Activities"/>
</dbReference>
<keyword evidence="3" id="KW-1185">Reference proteome</keyword>
<dbReference type="Gene3D" id="3.40.710.10">
    <property type="entry name" value="DD-peptidase/beta-lactamase superfamily"/>
    <property type="match status" value="1"/>
</dbReference>
<dbReference type="EMBL" id="JGYN01000024">
    <property type="protein sequence ID" value="KFI49462.1"/>
    <property type="molecule type" value="Genomic_DNA"/>
</dbReference>
<keyword evidence="2" id="KW-0378">Hydrolase</keyword>
<dbReference type="Proteomes" id="UP000029108">
    <property type="component" value="Unassembled WGS sequence"/>
</dbReference>
<comment type="caution">
    <text evidence="2">The sequence shown here is derived from an EMBL/GenBank/DDBJ whole genome shotgun (WGS) entry which is preliminary data.</text>
</comment>
<dbReference type="PANTHER" id="PTHR43283">
    <property type="entry name" value="BETA-LACTAMASE-RELATED"/>
    <property type="match status" value="1"/>
</dbReference>
<dbReference type="AlphaFoldDB" id="A0A086ZSG2"/>
<sequence length="310" mass="35325">MDETAHIADLIATRTQERHLNVYYIQTRRAGKITADLHRLPRKTRLNMYSVSKSVTSIGVGLAIQEGLTELDEHICDALPEYVPDNPSTNLQAVTVRDLLTMSSGLRDPLFFSEDENRYRVHDWISYFFHADFANQPGTRFLYSNFNTYIASCIVERRAGQNLLNYLRNRLFEPLGIGNPDWTLCPQGHVHAANGLYLTIDELGNFGQMLCQNGVFNGLHLVDERYVRDATTKHIDTDPDHKEKASHSYGYGYQFWMAPWPGAFLCDGRYGQYCLVIPDQETVVSIMSMDPNYGEIRDIMLDSTAEVLAL</sequence>